<evidence type="ECO:0000259" key="8">
    <source>
        <dbReference type="PROSITE" id="PS51704"/>
    </source>
</evidence>
<reference evidence="9 10" key="1">
    <citation type="submission" date="2023-07" db="EMBL/GenBank/DDBJ databases">
        <title>Sorghum-associated microbial communities from plants grown in Nebraska, USA.</title>
        <authorList>
            <person name="Schachtman D."/>
        </authorList>
    </citation>
    <scope>NUCLEOTIDE SEQUENCE [LARGE SCALE GENOMIC DNA]</scope>
    <source>
        <strain evidence="9 10">DS1027</strain>
    </source>
</reference>
<feature type="domain" description="GP-PDE" evidence="8">
    <location>
        <begin position="41"/>
        <end position="371"/>
    </location>
</feature>
<dbReference type="PANTHER" id="PTHR43620:SF7">
    <property type="entry name" value="GLYCEROPHOSPHODIESTER PHOSPHODIESTERASE GDPD5-RELATED"/>
    <property type="match status" value="1"/>
</dbReference>
<dbReference type="Gene3D" id="3.20.20.190">
    <property type="entry name" value="Phosphatidylinositol (PI) phosphodiesterase"/>
    <property type="match status" value="1"/>
</dbReference>
<proteinExistence type="inferred from homology"/>
<keyword evidence="10" id="KW-1185">Reference proteome</keyword>
<comment type="similarity">
    <text evidence="1">Belongs to the glycerophosphoryl diester phosphodiesterase family.</text>
</comment>
<sequence>MTFSRRSILAMGAGAAMLPGARALAGTLASDHGRHARPVHPLVLGHRGACAHRPEHTLASYQRAVADGADFIEPDLVPTRDGVLVSRHEPNIVDTTDVAAHPEFAARKTTKVIDGERQEGWFVEDFTLAELKTLRAKERLGTLRPESMAFDGQFPVLTFDEIVAFAAKAARGRKRPLGIIPEIKHSSYFHSLGHDMEAKLLAAIRAHAWLQQAPVIVQSFEVANLKRLRGMLAPWRNIALMQLADEPEKRTGDAIASGGMLTYSAMLSACGLADVAGYADWIAPWSRTLMPETADGHLAPPQPIIADAHRAGLLVGAYTFRPEPQFLPASLRQCGAALRCESGSVAEIRAYLAAGLDGFFTDDPALGRRAVDGV</sequence>
<evidence type="ECO:0000313" key="10">
    <source>
        <dbReference type="Proteomes" id="UP001184150"/>
    </source>
</evidence>
<accession>A0ABU1MNF9</accession>
<dbReference type="SUPFAM" id="SSF51695">
    <property type="entry name" value="PLC-like phosphodiesterases"/>
    <property type="match status" value="1"/>
</dbReference>
<dbReference type="PROSITE" id="PS51704">
    <property type="entry name" value="GP_PDE"/>
    <property type="match status" value="1"/>
</dbReference>
<dbReference type="EC" id="3.1.4.46" evidence="2"/>
<evidence type="ECO:0000256" key="5">
    <source>
        <dbReference type="ARBA" id="ARBA00022801"/>
    </source>
</evidence>
<evidence type="ECO:0000256" key="6">
    <source>
        <dbReference type="ARBA" id="ARBA00047512"/>
    </source>
</evidence>
<name>A0ABU1MNF9_9SPHN</name>
<dbReference type="GO" id="GO:0008889">
    <property type="term" value="F:glycerophosphodiester phosphodiesterase activity"/>
    <property type="evidence" value="ECO:0007669"/>
    <property type="project" value="UniProtKB-EC"/>
</dbReference>
<evidence type="ECO:0000313" key="9">
    <source>
        <dbReference type="EMBL" id="MDR6511774.1"/>
    </source>
</evidence>
<comment type="catalytic activity">
    <reaction evidence="6">
        <text>a sn-glycero-3-phosphodiester + H2O = an alcohol + sn-glycerol 3-phosphate + H(+)</text>
        <dbReference type="Rhea" id="RHEA:12969"/>
        <dbReference type="ChEBI" id="CHEBI:15377"/>
        <dbReference type="ChEBI" id="CHEBI:15378"/>
        <dbReference type="ChEBI" id="CHEBI:30879"/>
        <dbReference type="ChEBI" id="CHEBI:57597"/>
        <dbReference type="ChEBI" id="CHEBI:83408"/>
        <dbReference type="EC" id="3.1.4.46"/>
    </reaction>
</comment>
<dbReference type="Pfam" id="PF03009">
    <property type="entry name" value="GDPD"/>
    <property type="match status" value="1"/>
</dbReference>
<keyword evidence="3 7" id="KW-0732">Signal</keyword>
<dbReference type="PROSITE" id="PS51318">
    <property type="entry name" value="TAT"/>
    <property type="match status" value="1"/>
</dbReference>
<evidence type="ECO:0000256" key="1">
    <source>
        <dbReference type="ARBA" id="ARBA00007277"/>
    </source>
</evidence>
<dbReference type="Proteomes" id="UP001184150">
    <property type="component" value="Unassembled WGS sequence"/>
</dbReference>
<dbReference type="InterPro" id="IPR006311">
    <property type="entry name" value="TAT_signal"/>
</dbReference>
<dbReference type="InterPro" id="IPR017946">
    <property type="entry name" value="PLC-like_Pdiesterase_TIM-brl"/>
</dbReference>
<evidence type="ECO:0000256" key="2">
    <source>
        <dbReference type="ARBA" id="ARBA00012247"/>
    </source>
</evidence>
<gene>
    <name evidence="9" type="ORF">J2792_002650</name>
</gene>
<dbReference type="RefSeq" id="WP_309805564.1">
    <property type="nucleotide sequence ID" value="NZ_JAVDRD010000006.1"/>
</dbReference>
<feature type="chain" id="PRO_5046824902" description="glycerophosphodiester phosphodiesterase" evidence="7">
    <location>
        <begin position="26"/>
        <end position="374"/>
    </location>
</feature>
<protein>
    <recommendedName>
        <fullName evidence="2">glycerophosphodiester phosphodiesterase</fullName>
        <ecNumber evidence="2">3.1.4.46</ecNumber>
    </recommendedName>
</protein>
<keyword evidence="5 9" id="KW-0378">Hydrolase</keyword>
<evidence type="ECO:0000256" key="3">
    <source>
        <dbReference type="ARBA" id="ARBA00022729"/>
    </source>
</evidence>
<dbReference type="InterPro" id="IPR030395">
    <property type="entry name" value="GP_PDE_dom"/>
</dbReference>
<organism evidence="9 10">
    <name type="scientific">Novosphingobium capsulatum</name>
    <dbReference type="NCBI Taxonomy" id="13688"/>
    <lineage>
        <taxon>Bacteria</taxon>
        <taxon>Pseudomonadati</taxon>
        <taxon>Pseudomonadota</taxon>
        <taxon>Alphaproteobacteria</taxon>
        <taxon>Sphingomonadales</taxon>
        <taxon>Sphingomonadaceae</taxon>
        <taxon>Novosphingobium</taxon>
    </lineage>
</organism>
<evidence type="ECO:0000256" key="7">
    <source>
        <dbReference type="SAM" id="SignalP"/>
    </source>
</evidence>
<keyword evidence="4" id="KW-0319">Glycerol metabolism</keyword>
<dbReference type="EMBL" id="JAVDRD010000006">
    <property type="protein sequence ID" value="MDR6511774.1"/>
    <property type="molecule type" value="Genomic_DNA"/>
</dbReference>
<dbReference type="PANTHER" id="PTHR43620">
    <property type="entry name" value="GLYCEROPHOSPHORYL DIESTER PHOSPHODIESTERASE"/>
    <property type="match status" value="1"/>
</dbReference>
<comment type="caution">
    <text evidence="9">The sequence shown here is derived from an EMBL/GenBank/DDBJ whole genome shotgun (WGS) entry which is preliminary data.</text>
</comment>
<feature type="signal peptide" evidence="7">
    <location>
        <begin position="1"/>
        <end position="25"/>
    </location>
</feature>
<evidence type="ECO:0000256" key="4">
    <source>
        <dbReference type="ARBA" id="ARBA00022798"/>
    </source>
</evidence>